<dbReference type="Gene3D" id="2.120.10.10">
    <property type="match status" value="1"/>
</dbReference>
<accession>A0A9X2X7V1</accession>
<evidence type="ECO:0000259" key="1">
    <source>
        <dbReference type="Pfam" id="PF13088"/>
    </source>
</evidence>
<dbReference type="InterPro" id="IPR036278">
    <property type="entry name" value="Sialidase_sf"/>
</dbReference>
<dbReference type="PANTHER" id="PTHR38792">
    <property type="entry name" value="BNR/ASP-BOX REPEAT DOMAIN PROTEIN (AFU_ORTHOLOGUE AFUA_7G06430)-RELATED"/>
    <property type="match status" value="1"/>
</dbReference>
<feature type="domain" description="Sialidase" evidence="1">
    <location>
        <begin position="141"/>
        <end position="355"/>
    </location>
</feature>
<protein>
    <submittedName>
        <fullName evidence="2">Glycoside hydrolase</fullName>
    </submittedName>
</protein>
<name>A0A9X2X7V1_9HYPH</name>
<sequence length="385" mass="43319">MKTYRQPMPRPAKDCDHGIVYRNDNEFSGWPFYCGLWRIANGDIVAGFKRIANTYGEPEAVSHEKLTFRRGDLYLIRSSDNGRTWPQETLSHVHRLDITAEEILAQGPRSYEPEGPLDLTSPDTLIMTGAVPAFLKPDSQAWLRASTDGGRTWRRHILLPNCGLPSLSGNGSSMVRSDGMNLIGLAMTTDGGWVNRPLVYGSRDGVEWRFLSFITPKGDEGSAVSDRAGPFIFGAIRQFYPRLIELHDGTILASVRFQREARDVIWTDIYRSRDGGLTWHFLSRVTDWGAPGDLVQMQDGRVVCVYGYRVRPWGIRARVSEDGGETWGGELILRDDGGSWDLGYPRVIEVEPGRLLCIYYMNTADDPIQMNGGVRHIARTFFTPD</sequence>
<dbReference type="Pfam" id="PF13088">
    <property type="entry name" value="BNR_2"/>
    <property type="match status" value="1"/>
</dbReference>
<dbReference type="InterPro" id="IPR011040">
    <property type="entry name" value="Sialidase"/>
</dbReference>
<keyword evidence="2" id="KW-0378">Hydrolase</keyword>
<dbReference type="SUPFAM" id="SSF50939">
    <property type="entry name" value="Sialidases"/>
    <property type="match status" value="1"/>
</dbReference>
<dbReference type="AlphaFoldDB" id="A0A9X2X7V1"/>
<dbReference type="Proteomes" id="UP001149009">
    <property type="component" value="Unassembled WGS sequence"/>
</dbReference>
<evidence type="ECO:0000313" key="3">
    <source>
        <dbReference type="Proteomes" id="UP001149009"/>
    </source>
</evidence>
<dbReference type="PANTHER" id="PTHR38792:SF3">
    <property type="entry name" value="BNR_ASP-BOX REPEAT DOMAIN PROTEIN (AFU_ORTHOLOGUE AFUA_7G06430)-RELATED"/>
    <property type="match status" value="1"/>
</dbReference>
<reference evidence="2" key="1">
    <citation type="submission" date="2022-08" db="EMBL/GenBank/DDBJ databases">
        <title>Chelativorans sichuanense sp. nov., a paraffin oil-degrading bacterium isolated from a mixture of oil-based drill cuttings and paddy soil.</title>
        <authorList>
            <person name="Yu J."/>
            <person name="Liu H."/>
            <person name="Chen Q."/>
        </authorList>
    </citation>
    <scope>NUCLEOTIDE SEQUENCE</scope>
    <source>
        <strain evidence="2">SCAU 2101</strain>
    </source>
</reference>
<dbReference type="GO" id="GO:0016787">
    <property type="term" value="F:hydrolase activity"/>
    <property type="evidence" value="ECO:0007669"/>
    <property type="project" value="UniProtKB-KW"/>
</dbReference>
<dbReference type="CDD" id="cd15482">
    <property type="entry name" value="Sialidase_non-viral"/>
    <property type="match status" value="1"/>
</dbReference>
<evidence type="ECO:0000313" key="2">
    <source>
        <dbReference type="EMBL" id="MCT8989714.1"/>
    </source>
</evidence>
<keyword evidence="3" id="KW-1185">Reference proteome</keyword>
<proteinExistence type="predicted"/>
<dbReference type="RefSeq" id="WP_261514569.1">
    <property type="nucleotide sequence ID" value="NZ_JAODNV010000006.1"/>
</dbReference>
<dbReference type="EMBL" id="JAODNV010000006">
    <property type="protein sequence ID" value="MCT8989714.1"/>
    <property type="molecule type" value="Genomic_DNA"/>
</dbReference>
<comment type="caution">
    <text evidence="2">The sequence shown here is derived from an EMBL/GenBank/DDBJ whole genome shotgun (WGS) entry which is preliminary data.</text>
</comment>
<gene>
    <name evidence="2" type="ORF">NYR54_05330</name>
</gene>
<organism evidence="2 3">
    <name type="scientific">Chelativorans petroleitrophicus</name>
    <dbReference type="NCBI Taxonomy" id="2975484"/>
    <lineage>
        <taxon>Bacteria</taxon>
        <taxon>Pseudomonadati</taxon>
        <taxon>Pseudomonadota</taxon>
        <taxon>Alphaproteobacteria</taxon>
        <taxon>Hyphomicrobiales</taxon>
        <taxon>Phyllobacteriaceae</taxon>
        <taxon>Chelativorans</taxon>
    </lineage>
</organism>